<evidence type="ECO:0000313" key="2">
    <source>
        <dbReference type="Proteomes" id="UP000218387"/>
    </source>
</evidence>
<evidence type="ECO:0000313" key="1">
    <source>
        <dbReference type="EMBL" id="QCT71040.1"/>
    </source>
</evidence>
<proteinExistence type="predicted"/>
<dbReference type="AlphaFoldDB" id="A0A4P9C6K5"/>
<dbReference type="Proteomes" id="UP000218387">
    <property type="component" value="Chromosome"/>
</dbReference>
<keyword evidence="2" id="KW-1185">Reference proteome</keyword>
<reference evidence="1 2" key="1">
    <citation type="submission" date="2018-05" db="EMBL/GenBank/DDBJ databases">
        <title>Genome comparison of Eubacterium sp.</title>
        <authorList>
            <person name="Feng Y."/>
            <person name="Sanchez-Andrea I."/>
            <person name="Stams A.J.M."/>
            <person name="De Vos W.M."/>
        </authorList>
    </citation>
    <scope>NUCLEOTIDE SEQUENCE [LARGE SCALE GENOMIC DNA]</scope>
    <source>
        <strain evidence="1 2">YI</strain>
    </source>
</reference>
<accession>A0A4P9C6K5</accession>
<name>A0A4P9C6K5_EUBML</name>
<dbReference type="KEGG" id="emt:CPZ25_006775"/>
<organism evidence="1 2">
    <name type="scientific">Eubacterium maltosivorans</name>
    <dbReference type="NCBI Taxonomy" id="2041044"/>
    <lineage>
        <taxon>Bacteria</taxon>
        <taxon>Bacillati</taxon>
        <taxon>Bacillota</taxon>
        <taxon>Clostridia</taxon>
        <taxon>Eubacteriales</taxon>
        <taxon>Eubacteriaceae</taxon>
        <taxon>Eubacterium</taxon>
    </lineage>
</organism>
<sequence length="373" mass="42606">MLLETSEYTNAYKTNFFFFKDIDYIELDDFSAADLTLPEGEKTNGYKTLTQSPKAVNQNFLKYQTDTIDQIMADKYYNDWPSVINEITANYVGMAKITTQFGQADRQRKEFLVDSVQFMGENQDELNQQKAIYESLNDGQPRDITLSGLQMMGSGYVYTTLNAMEKVVSESALPYINTNFLKTASKIDKENQTALKIINNDHIFTAFSIPKSEAVEGEEEALANKEEYMGTRGAEKNTEYYKFLVKRVDQLRYYPTLSFESGQNTYKGYLVDVIDDGDNKIIVMLVKDYVNVFANEIMINTDVNIERFSCFQVPQSAIIKKDGATYVKTLEKGYFEELTPVTVYKYDKGMAVLKLDDENNRALSSGTTIKVYP</sequence>
<gene>
    <name evidence="1" type="ORF">CPZ25_006775</name>
</gene>
<dbReference type="EMBL" id="CP029487">
    <property type="protein sequence ID" value="QCT71040.1"/>
    <property type="molecule type" value="Genomic_DNA"/>
</dbReference>
<protein>
    <submittedName>
        <fullName evidence="1">Uncharacterized protein</fullName>
    </submittedName>
</protein>
<dbReference type="RefSeq" id="WP_058696350.1">
    <property type="nucleotide sequence ID" value="NZ_CABJDW020000003.1"/>
</dbReference>